<feature type="region of interest" description="Disordered" evidence="6">
    <location>
        <begin position="1"/>
        <end position="39"/>
    </location>
</feature>
<name>I0ILE0_LEPFC</name>
<dbReference type="eggNOG" id="COG3505">
    <property type="taxonomic scope" value="Bacteria"/>
</dbReference>
<dbReference type="STRING" id="1162668.LFE_0367"/>
<feature type="compositionally biased region" description="Low complexity" evidence="6">
    <location>
        <begin position="9"/>
        <end position="22"/>
    </location>
</feature>
<dbReference type="CDD" id="cd01127">
    <property type="entry name" value="TrwB_TraG_TraD_VirD4"/>
    <property type="match status" value="1"/>
</dbReference>
<feature type="compositionally biased region" description="Basic and acidic residues" evidence="6">
    <location>
        <begin position="648"/>
        <end position="669"/>
    </location>
</feature>
<keyword evidence="2" id="KW-1003">Cell membrane</keyword>
<gene>
    <name evidence="9" type="ordered locus">LFE_0367</name>
</gene>
<proteinExistence type="predicted"/>
<keyword evidence="5 7" id="KW-0472">Membrane</keyword>
<evidence type="ECO:0000256" key="5">
    <source>
        <dbReference type="ARBA" id="ARBA00023136"/>
    </source>
</evidence>
<keyword evidence="4 7" id="KW-1133">Transmembrane helix</keyword>
<feature type="transmembrane region" description="Helical" evidence="7">
    <location>
        <begin position="144"/>
        <end position="164"/>
    </location>
</feature>
<dbReference type="EMBL" id="AP012342">
    <property type="protein sequence ID" value="BAM06089.1"/>
    <property type="molecule type" value="Genomic_DNA"/>
</dbReference>
<comment type="subcellular location">
    <subcellularLocation>
        <location evidence="1">Cell membrane</location>
        <topology evidence="1">Multi-pass membrane protein</topology>
    </subcellularLocation>
</comment>
<dbReference type="GO" id="GO:0005886">
    <property type="term" value="C:plasma membrane"/>
    <property type="evidence" value="ECO:0007669"/>
    <property type="project" value="UniProtKB-SubCell"/>
</dbReference>
<keyword evidence="3 7" id="KW-0812">Transmembrane</keyword>
<evidence type="ECO:0000256" key="3">
    <source>
        <dbReference type="ARBA" id="ARBA00022692"/>
    </source>
</evidence>
<dbReference type="RefSeq" id="WP_014448582.1">
    <property type="nucleotide sequence ID" value="NC_017094.1"/>
</dbReference>
<evidence type="ECO:0000313" key="9">
    <source>
        <dbReference type="EMBL" id="BAM06089.1"/>
    </source>
</evidence>
<dbReference type="AlphaFoldDB" id="I0ILE0"/>
<organism evidence="9 10">
    <name type="scientific">Leptospirillum ferrooxidans (strain C2-3)</name>
    <dbReference type="NCBI Taxonomy" id="1162668"/>
    <lineage>
        <taxon>Bacteria</taxon>
        <taxon>Pseudomonadati</taxon>
        <taxon>Nitrospirota</taxon>
        <taxon>Nitrospiria</taxon>
        <taxon>Nitrospirales</taxon>
        <taxon>Nitrospiraceae</taxon>
        <taxon>Leptospirillum</taxon>
    </lineage>
</organism>
<feature type="domain" description="Type IV secretion system coupling protein TraD DNA-binding" evidence="8">
    <location>
        <begin position="203"/>
        <end position="596"/>
    </location>
</feature>
<dbReference type="InterPro" id="IPR051539">
    <property type="entry name" value="T4SS-coupling_protein"/>
</dbReference>
<evidence type="ECO:0000256" key="6">
    <source>
        <dbReference type="SAM" id="MobiDB-lite"/>
    </source>
</evidence>
<feature type="transmembrane region" description="Helical" evidence="7">
    <location>
        <begin position="60"/>
        <end position="82"/>
    </location>
</feature>
<dbReference type="SUPFAM" id="SSF52540">
    <property type="entry name" value="P-loop containing nucleoside triphosphate hydrolases"/>
    <property type="match status" value="1"/>
</dbReference>
<dbReference type="Proteomes" id="UP000007382">
    <property type="component" value="Chromosome"/>
</dbReference>
<evidence type="ECO:0000256" key="7">
    <source>
        <dbReference type="SAM" id="Phobius"/>
    </source>
</evidence>
<dbReference type="InterPro" id="IPR019476">
    <property type="entry name" value="T4SS_TraD_DNA-bd"/>
</dbReference>
<reference evidence="9 10" key="1">
    <citation type="journal article" date="2012" name="J. Bacteriol.">
        <title>Complete Genome Sequence of Leptospirillum ferrooxidans Strain C2-3, Isolated from a Fresh Volcanic Ash Deposit on the Island of Miyake, Japan.</title>
        <authorList>
            <person name="Fujimura R."/>
            <person name="Sato Y."/>
            <person name="Nishizawa T."/>
            <person name="Oshima K."/>
            <person name="Kim S.-W."/>
            <person name="Hattori M."/>
            <person name="Kamijo T."/>
            <person name="Ohta H."/>
        </authorList>
    </citation>
    <scope>NUCLEOTIDE SEQUENCE [LARGE SCALE GENOMIC DNA]</scope>
    <source>
        <strain evidence="9 10">C2-3</strain>
    </source>
</reference>
<evidence type="ECO:0000256" key="1">
    <source>
        <dbReference type="ARBA" id="ARBA00004651"/>
    </source>
</evidence>
<dbReference type="Pfam" id="PF10412">
    <property type="entry name" value="TrwB_AAD_bind"/>
    <property type="match status" value="1"/>
</dbReference>
<reference evidence="10" key="2">
    <citation type="submission" date="2012-03" db="EMBL/GenBank/DDBJ databases">
        <title>The complete genome sequence of the pioneer microbe on fresh volcanic deposit, Leptospirillum ferrooxidans strain C2-3.</title>
        <authorList>
            <person name="Fujimura R."/>
            <person name="Sato Y."/>
            <person name="Nishizawa T."/>
            <person name="Nanba K."/>
            <person name="Oshima K."/>
            <person name="Hattori M."/>
            <person name="Kamijo T."/>
            <person name="Ohta H."/>
        </authorList>
    </citation>
    <scope>NUCLEOTIDE SEQUENCE [LARGE SCALE GENOMIC DNA]</scope>
    <source>
        <strain evidence="10">C2-3</strain>
    </source>
</reference>
<accession>I0ILE0</accession>
<dbReference type="PANTHER" id="PTHR37937:SF1">
    <property type="entry name" value="CONJUGATIVE TRANSFER: DNA TRANSPORT"/>
    <property type="match status" value="1"/>
</dbReference>
<protein>
    <submittedName>
        <fullName evidence="9">Putative type IV secretory pathway VirD4 component</fullName>
    </submittedName>
</protein>
<keyword evidence="10" id="KW-1185">Reference proteome</keyword>
<dbReference type="PATRIC" id="fig|1162668.3.peg.429"/>
<dbReference type="KEGG" id="lfc:LFE_0367"/>
<dbReference type="OrthoDB" id="102453at2"/>
<dbReference type="Gene3D" id="3.40.50.300">
    <property type="entry name" value="P-loop containing nucleotide triphosphate hydrolases"/>
    <property type="match status" value="2"/>
</dbReference>
<evidence type="ECO:0000259" key="8">
    <source>
        <dbReference type="Pfam" id="PF10412"/>
    </source>
</evidence>
<evidence type="ECO:0000256" key="4">
    <source>
        <dbReference type="ARBA" id="ARBA00022989"/>
    </source>
</evidence>
<sequence>MAEYMVDLNSGSSETSTEGNSGPNPEVQSQAFLPLPAKRPKRLKYRPSVKVPEEREGRDWSSGLLFFVVVSAVVSGALWFGLWHIPGLAPWPFPATDAKGNNVSLDLSLLWILHFFHLAPFNGYDWDSVRLWLSNQGFLWSFEGILALSLGSGLVVGTFAFLGVSRGRLKKVHVVGKRIFNSAADATRELRGEVAKSGQGISIHPDVPISRDRETRHFFVLGAIGSGKTQVIFNILQSILHRMRSGPEDRLILYDNKSDITAGLPVADSEMILLAPWDARTWAWDVGKDIENATDAATFAERLIPESKDKFWSEAPRQIVKACIQHLQTTRGTEWSWKELSKALNSPETILGAVMLYAPNLAPVFVGAGGGPTSTGASLLSSMNAFTGSIDDLCRAWDNTDPFTGQEIEPGRIVPRISLREWALTPVVSRRTIILQGNKRYLTLERAYIQAIVSAFGGIMNSPEMPDSKSRRIWFLLDEFPQLGKLEHFAQYLEVGRSKGLCVLLGLQDLSQLREIYGRETADVWAAICGTYIVCRSQGVETVRWLTQFFGERTIRTRRVSLSNSEKGLRKTITEVVESEPVVTGHDLNGLGDNKGTSPGILALLSLNTGHGVYRLVWPYVTLPRVRENQIPAGWTTASPKTAPIPPEIRRESGRTKRRGKGGEKKSEEEPSTGPNDQESIDPFYDVR</sequence>
<evidence type="ECO:0000256" key="2">
    <source>
        <dbReference type="ARBA" id="ARBA00022475"/>
    </source>
</evidence>
<dbReference type="InterPro" id="IPR027417">
    <property type="entry name" value="P-loop_NTPase"/>
</dbReference>
<feature type="region of interest" description="Disordered" evidence="6">
    <location>
        <begin position="634"/>
        <end position="688"/>
    </location>
</feature>
<evidence type="ECO:0000313" key="10">
    <source>
        <dbReference type="Proteomes" id="UP000007382"/>
    </source>
</evidence>
<dbReference type="PANTHER" id="PTHR37937">
    <property type="entry name" value="CONJUGATIVE TRANSFER: DNA TRANSPORT"/>
    <property type="match status" value="1"/>
</dbReference>
<dbReference type="HOGENOM" id="CLU_025256_0_0_0"/>